<reference evidence="2 3" key="1">
    <citation type="journal article" date="2014" name="Genome Announc.">
        <title>Draft Genome Sequence of Cytophaga fermentans JCM 21142T, a Facultative Anaerobe Isolated from Marine Mud.</title>
        <authorList>
            <person name="Starns D."/>
            <person name="Oshima K."/>
            <person name="Suda W."/>
            <person name="Iino T."/>
            <person name="Yuki M."/>
            <person name="Inoue J."/>
            <person name="Kitamura K."/>
            <person name="Iida T."/>
            <person name="Darby A."/>
            <person name="Hattori M."/>
            <person name="Ohkuma M."/>
        </authorList>
    </citation>
    <scope>NUCLEOTIDE SEQUENCE [LARGE SCALE GENOMIC DNA]</scope>
    <source>
        <strain evidence="2 3">JCM 21142</strain>
    </source>
</reference>
<evidence type="ECO:0000259" key="1">
    <source>
        <dbReference type="Pfam" id="PF01370"/>
    </source>
</evidence>
<dbReference type="InterPro" id="IPR036291">
    <property type="entry name" value="NAD(P)-bd_dom_sf"/>
</dbReference>
<name>W7YQS4_9BACT</name>
<dbReference type="AlphaFoldDB" id="W7YQS4"/>
<dbReference type="InterPro" id="IPR051783">
    <property type="entry name" value="NAD(P)-dependent_oxidoreduct"/>
</dbReference>
<dbReference type="Gene3D" id="3.40.50.720">
    <property type="entry name" value="NAD(P)-binding Rossmann-like Domain"/>
    <property type="match status" value="1"/>
</dbReference>
<organism evidence="2 3">
    <name type="scientific">Saccharicrinis fermentans DSM 9555 = JCM 21142</name>
    <dbReference type="NCBI Taxonomy" id="869213"/>
    <lineage>
        <taxon>Bacteria</taxon>
        <taxon>Pseudomonadati</taxon>
        <taxon>Bacteroidota</taxon>
        <taxon>Bacteroidia</taxon>
        <taxon>Marinilabiliales</taxon>
        <taxon>Marinilabiliaceae</taxon>
        <taxon>Saccharicrinis</taxon>
    </lineage>
</organism>
<protein>
    <submittedName>
        <fullName evidence="2">Hopanoid-associated sugar epimerase</fullName>
    </submittedName>
</protein>
<feature type="domain" description="NAD-dependent epimerase/dehydratase" evidence="1">
    <location>
        <begin position="3"/>
        <end position="158"/>
    </location>
</feature>
<dbReference type="Pfam" id="PF01370">
    <property type="entry name" value="Epimerase"/>
    <property type="match status" value="1"/>
</dbReference>
<dbReference type="STRING" id="869213.GCA_000517085_03921"/>
<dbReference type="PANTHER" id="PTHR48079:SF6">
    <property type="entry name" value="NAD(P)-BINDING DOMAIN-CONTAINING PROTEIN-RELATED"/>
    <property type="match status" value="1"/>
</dbReference>
<dbReference type="PANTHER" id="PTHR48079">
    <property type="entry name" value="PROTEIN YEEZ"/>
    <property type="match status" value="1"/>
</dbReference>
<dbReference type="Proteomes" id="UP000019402">
    <property type="component" value="Unassembled WGS sequence"/>
</dbReference>
<dbReference type="GO" id="GO:0005737">
    <property type="term" value="C:cytoplasm"/>
    <property type="evidence" value="ECO:0007669"/>
    <property type="project" value="TreeGrafter"/>
</dbReference>
<dbReference type="RefSeq" id="WP_052522306.1">
    <property type="nucleotide sequence ID" value="NZ_BAMD01000056.1"/>
</dbReference>
<proteinExistence type="predicted"/>
<dbReference type="SUPFAM" id="SSF51735">
    <property type="entry name" value="NAD(P)-binding Rossmann-fold domains"/>
    <property type="match status" value="1"/>
</dbReference>
<dbReference type="EMBL" id="BAMD01000056">
    <property type="protein sequence ID" value="GAF04784.1"/>
    <property type="molecule type" value="Genomic_DNA"/>
</dbReference>
<gene>
    <name evidence="2" type="ORF">JCM21142_93501</name>
</gene>
<keyword evidence="3" id="KW-1185">Reference proteome</keyword>
<evidence type="ECO:0000313" key="3">
    <source>
        <dbReference type="Proteomes" id="UP000019402"/>
    </source>
</evidence>
<dbReference type="eggNOG" id="COG0451">
    <property type="taxonomic scope" value="Bacteria"/>
</dbReference>
<comment type="caution">
    <text evidence="2">The sequence shown here is derived from an EMBL/GenBank/DDBJ whole genome shotgun (WGS) entry which is preliminary data.</text>
</comment>
<dbReference type="InterPro" id="IPR001509">
    <property type="entry name" value="Epimerase_deHydtase"/>
</dbReference>
<evidence type="ECO:0000313" key="2">
    <source>
        <dbReference type="EMBL" id="GAF04784.1"/>
    </source>
</evidence>
<dbReference type="GO" id="GO:0004029">
    <property type="term" value="F:aldehyde dehydrogenase (NAD+) activity"/>
    <property type="evidence" value="ECO:0007669"/>
    <property type="project" value="TreeGrafter"/>
</dbReference>
<accession>W7YQS4</accession>
<sequence length="261" mass="29256">MDIEVVYHTGALVSFNPSLKNEMMDVNEEGTANLVNLCVEKKIRKFCFVSSVATLGNSKNGEMIDEFSYWQGGRDHSAYSMSKFRAEMQVWRATKEGLNAVIVNPSVVIGPGDWGQGSPKIIKTVYKGLRFYTPGGTGFVDVRDVVAAMIKLVESPVKNERFILNGANLSYQSFFTQVANGLQVKLPRFKANKRLVALAWRFEKLRNILFGAEPLITKDSARTSLKTTKYSGSLISKFVAFEYTPIEDTINDTTQYFLKTQ</sequence>